<feature type="region of interest" description="Disordered" evidence="2">
    <location>
        <begin position="1"/>
        <end position="43"/>
    </location>
</feature>
<dbReference type="GO" id="GO:0015074">
    <property type="term" value="P:DNA integration"/>
    <property type="evidence" value="ECO:0007669"/>
    <property type="project" value="InterPro"/>
</dbReference>
<organism evidence="4">
    <name type="scientific">Tanacetum cinerariifolium</name>
    <name type="common">Dalmatian daisy</name>
    <name type="synonym">Chrysanthemum cinerariifolium</name>
    <dbReference type="NCBI Taxonomy" id="118510"/>
    <lineage>
        <taxon>Eukaryota</taxon>
        <taxon>Viridiplantae</taxon>
        <taxon>Streptophyta</taxon>
        <taxon>Embryophyta</taxon>
        <taxon>Tracheophyta</taxon>
        <taxon>Spermatophyta</taxon>
        <taxon>Magnoliopsida</taxon>
        <taxon>eudicotyledons</taxon>
        <taxon>Gunneridae</taxon>
        <taxon>Pentapetalae</taxon>
        <taxon>asterids</taxon>
        <taxon>campanulids</taxon>
        <taxon>Asterales</taxon>
        <taxon>Asteraceae</taxon>
        <taxon>Asteroideae</taxon>
        <taxon>Anthemideae</taxon>
        <taxon>Anthemidinae</taxon>
        <taxon>Tanacetum</taxon>
    </lineage>
</organism>
<dbReference type="GO" id="GO:0006508">
    <property type="term" value="P:proteolysis"/>
    <property type="evidence" value="ECO:0007669"/>
    <property type="project" value="UniProtKB-KW"/>
</dbReference>
<dbReference type="PANTHER" id="PTHR42648">
    <property type="entry name" value="TRANSPOSASE, PUTATIVE-RELATED"/>
    <property type="match status" value="1"/>
</dbReference>
<reference evidence="4" key="1">
    <citation type="journal article" date="2019" name="Sci. Rep.">
        <title>Draft genome of Tanacetum cinerariifolium, the natural source of mosquito coil.</title>
        <authorList>
            <person name="Yamashiro T."/>
            <person name="Shiraishi A."/>
            <person name="Satake H."/>
            <person name="Nakayama K."/>
        </authorList>
    </citation>
    <scope>NUCLEOTIDE SEQUENCE</scope>
</reference>
<dbReference type="InterPro" id="IPR036397">
    <property type="entry name" value="RNaseH_sf"/>
</dbReference>
<protein>
    <recommendedName>
        <fullName evidence="3">Integrase catalytic domain-containing protein</fullName>
    </recommendedName>
</protein>
<dbReference type="PANTHER" id="PTHR42648:SF32">
    <property type="entry name" value="RIBONUCLEASE H-LIKE DOMAIN, GAG-PRE-INTEGRASE DOMAIN PROTEIN-RELATED"/>
    <property type="match status" value="1"/>
</dbReference>
<accession>A0A699KUG0</accession>
<keyword evidence="1" id="KW-0645">Protease</keyword>
<dbReference type="InterPro" id="IPR012337">
    <property type="entry name" value="RNaseH-like_sf"/>
</dbReference>
<sequence length="440" mass="50304">SHRYGGHRPHGGSMRPFYRPAGHRPHSPSMNPRRPNMNGARPYKSSFNQALSYETIPFLKSSAVRTQYRAPWVPTVNRNNPPGSSQNNIDDKGYWDSGCSRHMTGNISYLSDFEPFDGGYVSFGQGGCRITGNGTIKTGKLKLENVYFVKDLKYNLFSVSQICDNKNSVLFTDAECIVLGRNFKLLDDANILLRTPRQHNMYSIDLNNIVPHKDLTCLVAKASAKESKDETSDILKKFITEIENLKDLKVKIVTGDFSRFIWTFFLKTKDETSGILRNFITEIENLKKIKVKIIRCDNEGEFRYKEMNDFCSRKGIKREFNNARTPQQNGVAERRNKTLIEAARTLVLVNKSQNKTPYELFNGRTPAIGFLKLFVCHVMILNTLDNLGKFDAKGDEGYFIGYSMSIKAFRVFNKRTKRVKENLHVDFLENKLIEKGSGRN</sequence>
<feature type="non-terminal residue" evidence="4">
    <location>
        <position position="1"/>
    </location>
</feature>
<feature type="compositionally biased region" description="Basic residues" evidence="2">
    <location>
        <begin position="1"/>
        <end position="10"/>
    </location>
</feature>
<dbReference type="Pfam" id="PF25597">
    <property type="entry name" value="SH3_retrovirus"/>
    <property type="match status" value="1"/>
</dbReference>
<dbReference type="EMBL" id="BKCJ010556542">
    <property type="protein sequence ID" value="GFB12087.1"/>
    <property type="molecule type" value="Genomic_DNA"/>
</dbReference>
<dbReference type="InterPro" id="IPR001584">
    <property type="entry name" value="Integrase_cat-core"/>
</dbReference>
<dbReference type="SUPFAM" id="SSF53098">
    <property type="entry name" value="Ribonuclease H-like"/>
    <property type="match status" value="1"/>
</dbReference>
<dbReference type="GO" id="GO:0003676">
    <property type="term" value="F:nucleic acid binding"/>
    <property type="evidence" value="ECO:0007669"/>
    <property type="project" value="InterPro"/>
</dbReference>
<dbReference type="Pfam" id="PF22936">
    <property type="entry name" value="Pol_BBD"/>
    <property type="match status" value="1"/>
</dbReference>
<comment type="caution">
    <text evidence="4">The sequence shown here is derived from an EMBL/GenBank/DDBJ whole genome shotgun (WGS) entry which is preliminary data.</text>
</comment>
<evidence type="ECO:0000256" key="1">
    <source>
        <dbReference type="ARBA" id="ARBA00022670"/>
    </source>
</evidence>
<dbReference type="InterPro" id="IPR039537">
    <property type="entry name" value="Retrotran_Ty1/copia-like"/>
</dbReference>
<evidence type="ECO:0000256" key="2">
    <source>
        <dbReference type="SAM" id="MobiDB-lite"/>
    </source>
</evidence>
<dbReference type="PROSITE" id="PS50994">
    <property type="entry name" value="INTEGRASE"/>
    <property type="match status" value="1"/>
</dbReference>
<keyword evidence="1" id="KW-0378">Hydrolase</keyword>
<evidence type="ECO:0000259" key="3">
    <source>
        <dbReference type="PROSITE" id="PS50994"/>
    </source>
</evidence>
<feature type="domain" description="Integrase catalytic" evidence="3">
    <location>
        <begin position="221"/>
        <end position="341"/>
    </location>
</feature>
<dbReference type="AlphaFoldDB" id="A0A699KUG0"/>
<evidence type="ECO:0000313" key="4">
    <source>
        <dbReference type="EMBL" id="GFB12087.1"/>
    </source>
</evidence>
<dbReference type="InterPro" id="IPR054722">
    <property type="entry name" value="PolX-like_BBD"/>
</dbReference>
<dbReference type="Gene3D" id="3.30.420.10">
    <property type="entry name" value="Ribonuclease H-like superfamily/Ribonuclease H"/>
    <property type="match status" value="1"/>
</dbReference>
<name>A0A699KUG0_TANCI</name>
<proteinExistence type="predicted"/>
<dbReference type="InterPro" id="IPR057670">
    <property type="entry name" value="SH3_retrovirus"/>
</dbReference>
<dbReference type="GO" id="GO:0008233">
    <property type="term" value="F:peptidase activity"/>
    <property type="evidence" value="ECO:0007669"/>
    <property type="project" value="UniProtKB-KW"/>
</dbReference>
<gene>
    <name evidence="4" type="ORF">Tci_684058</name>
</gene>